<dbReference type="InterPro" id="IPR038109">
    <property type="entry name" value="DNA_bind_recomb_sf"/>
</dbReference>
<dbReference type="InterPro" id="IPR036162">
    <property type="entry name" value="Resolvase-like_N_sf"/>
</dbReference>
<feature type="domain" description="Recombinase" evidence="4">
    <location>
        <begin position="162"/>
        <end position="303"/>
    </location>
</feature>
<protein>
    <recommendedName>
        <fullName evidence="4">Recombinase domain-containing protein</fullName>
    </recommendedName>
</protein>
<dbReference type="PANTHER" id="PTHR30461:SF2">
    <property type="entry name" value="SERINE RECOMBINASE PINE-RELATED"/>
    <property type="match status" value="1"/>
</dbReference>
<organism evidence="5 6">
    <name type="scientific">Streptomyces acidiscabies</name>
    <dbReference type="NCBI Taxonomy" id="42234"/>
    <lineage>
        <taxon>Bacteria</taxon>
        <taxon>Bacillati</taxon>
        <taxon>Actinomycetota</taxon>
        <taxon>Actinomycetes</taxon>
        <taxon>Kitasatosporales</taxon>
        <taxon>Streptomycetaceae</taxon>
        <taxon>Streptomyces</taxon>
    </lineage>
</organism>
<dbReference type="SUPFAM" id="SSF53041">
    <property type="entry name" value="Resolvase-like"/>
    <property type="match status" value="1"/>
</dbReference>
<dbReference type="AlphaFoldDB" id="A0A0L0JZD1"/>
<dbReference type="PANTHER" id="PTHR30461">
    <property type="entry name" value="DNA-INVERTASE FROM LAMBDOID PROPHAGE"/>
    <property type="match status" value="1"/>
</dbReference>
<feature type="region of interest" description="Disordered" evidence="3">
    <location>
        <begin position="205"/>
        <end position="232"/>
    </location>
</feature>
<accession>A0A0L0JZD1</accession>
<dbReference type="InterPro" id="IPR006119">
    <property type="entry name" value="Resolv_N"/>
</dbReference>
<gene>
    <name evidence="5" type="ORF">IQ63_27945</name>
</gene>
<dbReference type="PROSITE" id="PS51737">
    <property type="entry name" value="RECOMBINASE_DNA_BIND"/>
    <property type="match status" value="1"/>
</dbReference>
<dbReference type="Pfam" id="PF13408">
    <property type="entry name" value="Zn_ribbon_recom"/>
    <property type="match status" value="1"/>
</dbReference>
<dbReference type="Pfam" id="PF07508">
    <property type="entry name" value="Recombinase"/>
    <property type="match status" value="1"/>
</dbReference>
<dbReference type="PATRIC" id="fig|42234.21.peg.5760"/>
<evidence type="ECO:0000313" key="6">
    <source>
        <dbReference type="Proteomes" id="UP000037151"/>
    </source>
</evidence>
<evidence type="ECO:0000256" key="3">
    <source>
        <dbReference type="SAM" id="MobiDB-lite"/>
    </source>
</evidence>
<evidence type="ECO:0000259" key="4">
    <source>
        <dbReference type="PROSITE" id="PS51737"/>
    </source>
</evidence>
<dbReference type="InterPro" id="IPR025827">
    <property type="entry name" value="Zn_ribbon_recom_dom"/>
</dbReference>
<keyword evidence="2" id="KW-0233">DNA recombination</keyword>
<dbReference type="Gene3D" id="3.40.50.1390">
    <property type="entry name" value="Resolvase, N-terminal catalytic domain"/>
    <property type="match status" value="1"/>
</dbReference>
<dbReference type="GO" id="GO:0003677">
    <property type="term" value="F:DNA binding"/>
    <property type="evidence" value="ECO:0007669"/>
    <property type="project" value="UniProtKB-KW"/>
</dbReference>
<keyword evidence="1" id="KW-0238">DNA-binding</keyword>
<reference evidence="6" key="1">
    <citation type="submission" date="2014-07" db="EMBL/GenBank/DDBJ databases">
        <title>Genome sequencing of plant-pathogenic Streptomyces species.</title>
        <authorList>
            <person name="Harrison J."/>
            <person name="Sapp M."/>
            <person name="Thwaites R."/>
            <person name="Studholme D.J."/>
        </authorList>
    </citation>
    <scope>NUCLEOTIDE SEQUENCE [LARGE SCALE GENOMIC DNA]</scope>
    <source>
        <strain evidence="6">NCPPB 4445</strain>
    </source>
</reference>
<dbReference type="InterPro" id="IPR050639">
    <property type="entry name" value="SSR_resolvase"/>
</dbReference>
<comment type="caution">
    <text evidence="5">The sequence shown here is derived from an EMBL/GenBank/DDBJ whole genome shotgun (WGS) entry which is preliminary data.</text>
</comment>
<proteinExistence type="predicted"/>
<name>A0A0L0JZD1_9ACTN</name>
<dbReference type="EMBL" id="JPPY01000161">
    <property type="protein sequence ID" value="KND30933.1"/>
    <property type="molecule type" value="Genomic_DNA"/>
</dbReference>
<dbReference type="GO" id="GO:0000150">
    <property type="term" value="F:DNA strand exchange activity"/>
    <property type="evidence" value="ECO:0007669"/>
    <property type="project" value="InterPro"/>
</dbReference>
<dbReference type="Pfam" id="PF00239">
    <property type="entry name" value="Resolvase"/>
    <property type="match status" value="1"/>
</dbReference>
<dbReference type="InterPro" id="IPR011109">
    <property type="entry name" value="DNA_bind_recombinase_dom"/>
</dbReference>
<dbReference type="Proteomes" id="UP000037151">
    <property type="component" value="Unassembled WGS sequence"/>
</dbReference>
<dbReference type="CDD" id="cd00338">
    <property type="entry name" value="Ser_Recombinase"/>
    <property type="match status" value="1"/>
</dbReference>
<evidence type="ECO:0000256" key="2">
    <source>
        <dbReference type="ARBA" id="ARBA00023172"/>
    </source>
</evidence>
<evidence type="ECO:0000313" key="5">
    <source>
        <dbReference type="EMBL" id="KND30933.1"/>
    </source>
</evidence>
<sequence length="512" mass="58389">MRVLIALRISNETDASTSLERQLQDCTSYVNERQHLGWQVVGVARDAHISATKSHPFERPELGEWLNNRAPEFDLLLFWKMDRFVRKVVDMQDMIKWATAHGGKALVSVKEPVLDMIGPFRHVIIDLFAAIAETEAQNISMRVKSFQSYAKSKNVWAKGNPPYGYESFRDTDGAMRLQVRENQRQVIREMHKRVVEDGEPYSTICDDFNTRGIPSPAGERMSDRRKKNGTSMPVWRSRTITNILRSEAILGWKCEEVRAPGKKYGVSQAILTSEGKIRMAEPILTEDEWTKLQDEMNGRPGAARRSTKNTTTYRGVVLCGGCGKNLYLFKPERQQGKPVYRCNKSANRDSCGKGYAFRAERVEELVETMILGTIGDFPMHERHYVKGSNNSQRLQEIEEYVTELQRSLRPGGKNSSGFAKKATEEEIAALYEEHDSLTAEGDKPDRYEYRDTGETFRHMWERNKGNESERARHLLKAGITIRLNPLTKGVSNTTDFGAEVDLGNRSEPFTIH</sequence>
<dbReference type="Gene3D" id="3.90.1750.20">
    <property type="entry name" value="Putative Large Serine Recombinase, Chain B, Domain 2"/>
    <property type="match status" value="1"/>
</dbReference>
<evidence type="ECO:0000256" key="1">
    <source>
        <dbReference type="ARBA" id="ARBA00023125"/>
    </source>
</evidence>
<dbReference type="SMART" id="SM00857">
    <property type="entry name" value="Resolvase"/>
    <property type="match status" value="1"/>
</dbReference>